<evidence type="ECO:0000313" key="1">
    <source>
        <dbReference type="EMBL" id="SCB67689.1"/>
    </source>
</evidence>
<dbReference type="FunFam" id="1.10.10.10:FF:000138">
    <property type="entry name" value="Rrf2 family transcriptional regulator"/>
    <property type="match status" value="1"/>
</dbReference>
<dbReference type="InterPro" id="IPR036388">
    <property type="entry name" value="WH-like_DNA-bd_sf"/>
</dbReference>
<organism evidence="1 2">
    <name type="scientific">Bacillus mycoides</name>
    <dbReference type="NCBI Taxonomy" id="1405"/>
    <lineage>
        <taxon>Bacteria</taxon>
        <taxon>Bacillati</taxon>
        <taxon>Bacillota</taxon>
        <taxon>Bacilli</taxon>
        <taxon>Bacillales</taxon>
        <taxon>Bacillaceae</taxon>
        <taxon>Bacillus</taxon>
        <taxon>Bacillus cereus group</taxon>
    </lineage>
</organism>
<name>A0A1G4ENS9_BACMY</name>
<dbReference type="EMBL" id="FMAK01000028">
    <property type="protein sequence ID" value="SCB67689.1"/>
    <property type="molecule type" value="Genomic_DNA"/>
</dbReference>
<protein>
    <submittedName>
        <fullName evidence="1">Rrf2 family protein</fullName>
    </submittedName>
</protein>
<accession>A0A1G4ENS9</accession>
<dbReference type="AlphaFoldDB" id="A0A1G4ENS9"/>
<proteinExistence type="predicted"/>
<reference evidence="1 2" key="1">
    <citation type="submission" date="2016-08" db="EMBL/GenBank/DDBJ databases">
        <authorList>
            <person name="Seilhamer J.J."/>
        </authorList>
    </citation>
    <scope>NUCLEOTIDE SEQUENCE [LARGE SCALE GENOMIC DNA]</scope>
    <source>
        <strain evidence="1 2">SDA_GO95</strain>
    </source>
</reference>
<dbReference type="PANTHER" id="PTHR33221">
    <property type="entry name" value="WINGED HELIX-TURN-HELIX TRANSCRIPTIONAL REGULATOR, RRF2 FAMILY"/>
    <property type="match status" value="1"/>
</dbReference>
<gene>
    <name evidence="1" type="ORF">BWGO95_01815</name>
</gene>
<dbReference type="PROSITE" id="PS51197">
    <property type="entry name" value="HTH_RRF2_2"/>
    <property type="match status" value="1"/>
</dbReference>
<dbReference type="Gene3D" id="1.10.10.10">
    <property type="entry name" value="Winged helix-like DNA-binding domain superfamily/Winged helix DNA-binding domain"/>
    <property type="match status" value="1"/>
</dbReference>
<dbReference type="SUPFAM" id="SSF46785">
    <property type="entry name" value="Winged helix' DNA-binding domain"/>
    <property type="match status" value="1"/>
</dbReference>
<dbReference type="InterPro" id="IPR000944">
    <property type="entry name" value="Tscrpt_reg_Rrf2"/>
</dbReference>
<dbReference type="PANTHER" id="PTHR33221:SF15">
    <property type="entry name" value="HTH-TYPE TRANSCRIPTIONAL REGULATOR YWGB-RELATED"/>
    <property type="match status" value="1"/>
</dbReference>
<dbReference type="RefSeq" id="WP_088098971.1">
    <property type="nucleotide sequence ID" value="NZ_FMAK01000028.1"/>
</dbReference>
<dbReference type="Pfam" id="PF02082">
    <property type="entry name" value="Rrf2"/>
    <property type="match status" value="1"/>
</dbReference>
<dbReference type="GO" id="GO:0003700">
    <property type="term" value="F:DNA-binding transcription factor activity"/>
    <property type="evidence" value="ECO:0007669"/>
    <property type="project" value="TreeGrafter"/>
</dbReference>
<sequence length="143" mass="15886">MKISSRFSIAVHILSILKNNPSSVCTSDYMAESVNTNPVVIRKIMSYLKQSGFVYVNRGPGGAGLLKDSHEITLLDVYHAVNVVEEDKLFHFHEQPNPDCPIGANIQAVLEVILIQAQSAMEEVLRNITMGQLFESLQQKMNA</sequence>
<dbReference type="Proteomes" id="UP000195696">
    <property type="component" value="Unassembled WGS sequence"/>
</dbReference>
<dbReference type="GO" id="GO:0005829">
    <property type="term" value="C:cytosol"/>
    <property type="evidence" value="ECO:0007669"/>
    <property type="project" value="TreeGrafter"/>
</dbReference>
<evidence type="ECO:0000313" key="2">
    <source>
        <dbReference type="Proteomes" id="UP000195696"/>
    </source>
</evidence>
<dbReference type="InterPro" id="IPR036390">
    <property type="entry name" value="WH_DNA-bd_sf"/>
</dbReference>